<name>A0A951QSY1_9CYAN</name>
<comment type="catalytic activity">
    <reaction evidence="1">
        <text>ATP + protein L-histidine = ADP + protein N-phospho-L-histidine.</text>
        <dbReference type="EC" id="2.7.13.3"/>
    </reaction>
</comment>
<evidence type="ECO:0000259" key="9">
    <source>
        <dbReference type="PROSITE" id="PS50109"/>
    </source>
</evidence>
<evidence type="ECO:0000256" key="7">
    <source>
        <dbReference type="ARBA" id="ARBA00022840"/>
    </source>
</evidence>
<reference evidence="10" key="2">
    <citation type="journal article" date="2022" name="Microbiol. Resour. Announc.">
        <title>Metagenome Sequencing to Explore Phylogenomics of Terrestrial Cyanobacteria.</title>
        <authorList>
            <person name="Ward R.D."/>
            <person name="Stajich J.E."/>
            <person name="Johansen J.R."/>
            <person name="Huntemann M."/>
            <person name="Clum A."/>
            <person name="Foster B."/>
            <person name="Foster B."/>
            <person name="Roux S."/>
            <person name="Palaniappan K."/>
            <person name="Varghese N."/>
            <person name="Mukherjee S."/>
            <person name="Reddy T.B.K."/>
            <person name="Daum C."/>
            <person name="Copeland A."/>
            <person name="Chen I.A."/>
            <person name="Ivanova N.N."/>
            <person name="Kyrpides N.C."/>
            <person name="Shapiro N."/>
            <person name="Eloe-Fadrosh E.A."/>
            <person name="Pietrasiak N."/>
        </authorList>
    </citation>
    <scope>NUCLEOTIDE SEQUENCE</scope>
    <source>
        <strain evidence="10">GSE-NOS-MK-12-04C</strain>
    </source>
</reference>
<dbReference type="GO" id="GO:0000160">
    <property type="term" value="P:phosphorelay signal transduction system"/>
    <property type="evidence" value="ECO:0007669"/>
    <property type="project" value="UniProtKB-KW"/>
</dbReference>
<proteinExistence type="predicted"/>
<dbReference type="Pfam" id="PF02518">
    <property type="entry name" value="HATPase_c"/>
    <property type="match status" value="1"/>
</dbReference>
<dbReference type="InterPro" id="IPR004358">
    <property type="entry name" value="Sig_transdc_His_kin-like_C"/>
</dbReference>
<evidence type="ECO:0000256" key="3">
    <source>
        <dbReference type="ARBA" id="ARBA00022553"/>
    </source>
</evidence>
<evidence type="ECO:0000256" key="4">
    <source>
        <dbReference type="ARBA" id="ARBA00022679"/>
    </source>
</evidence>
<dbReference type="PANTHER" id="PTHR43065:SF10">
    <property type="entry name" value="PEROXIDE STRESS-ACTIVATED HISTIDINE KINASE MAK3"/>
    <property type="match status" value="1"/>
</dbReference>
<dbReference type="EC" id="2.7.13.3" evidence="2"/>
<dbReference type="Gene3D" id="3.30.565.10">
    <property type="entry name" value="Histidine kinase-like ATPase, C-terminal domain"/>
    <property type="match status" value="1"/>
</dbReference>
<dbReference type="InterPro" id="IPR005467">
    <property type="entry name" value="His_kinase_dom"/>
</dbReference>
<dbReference type="PROSITE" id="PS50109">
    <property type="entry name" value="HIS_KIN"/>
    <property type="match status" value="1"/>
</dbReference>
<dbReference type="InterPro" id="IPR036890">
    <property type="entry name" value="HATPase_C_sf"/>
</dbReference>
<dbReference type="AlphaFoldDB" id="A0A951QSY1"/>
<feature type="domain" description="Histidine kinase" evidence="9">
    <location>
        <begin position="35"/>
        <end position="153"/>
    </location>
</feature>
<keyword evidence="4" id="KW-0808">Transferase</keyword>
<evidence type="ECO:0000313" key="11">
    <source>
        <dbReference type="Proteomes" id="UP000729701"/>
    </source>
</evidence>
<dbReference type="GO" id="GO:0004673">
    <property type="term" value="F:protein histidine kinase activity"/>
    <property type="evidence" value="ECO:0007669"/>
    <property type="project" value="UniProtKB-EC"/>
</dbReference>
<accession>A0A951QSY1</accession>
<dbReference type="InterPro" id="IPR003594">
    <property type="entry name" value="HATPase_dom"/>
</dbReference>
<dbReference type="EMBL" id="JAHHGZ010000048">
    <property type="protein sequence ID" value="MBW4671570.1"/>
    <property type="molecule type" value="Genomic_DNA"/>
</dbReference>
<keyword evidence="5" id="KW-0547">Nucleotide-binding</keyword>
<comment type="caution">
    <text evidence="10">The sequence shown here is derived from an EMBL/GenBank/DDBJ whole genome shotgun (WGS) entry which is preliminary data.</text>
</comment>
<keyword evidence="8" id="KW-0902">Two-component regulatory system</keyword>
<keyword evidence="7" id="KW-0067">ATP-binding</keyword>
<dbReference type="SUPFAM" id="SSF55874">
    <property type="entry name" value="ATPase domain of HSP90 chaperone/DNA topoisomerase II/histidine kinase"/>
    <property type="match status" value="1"/>
</dbReference>
<sequence>MLILKHRLKADEQRPAIQVLTQYGDIPKIECFAGQLNQVFMNILANAIDALEESNQGRSFDEITANPNQIKIITSVENNRVKITISDNAKGMDEEVKAKIFDHSFTTKVVGKGTGLGLAIAKQIIESKHDGQIAVNSQLGQGTEFVITLPFISNL</sequence>
<evidence type="ECO:0000256" key="6">
    <source>
        <dbReference type="ARBA" id="ARBA00022777"/>
    </source>
</evidence>
<reference evidence="10" key="1">
    <citation type="submission" date="2021-05" db="EMBL/GenBank/DDBJ databases">
        <authorList>
            <person name="Pietrasiak N."/>
            <person name="Ward R."/>
            <person name="Stajich J.E."/>
            <person name="Kurbessoian T."/>
        </authorList>
    </citation>
    <scope>NUCLEOTIDE SEQUENCE</scope>
    <source>
        <strain evidence="10">GSE-NOS-MK-12-04C</strain>
    </source>
</reference>
<gene>
    <name evidence="10" type="ORF">KME60_30125</name>
</gene>
<evidence type="ECO:0000256" key="1">
    <source>
        <dbReference type="ARBA" id="ARBA00000085"/>
    </source>
</evidence>
<evidence type="ECO:0000256" key="2">
    <source>
        <dbReference type="ARBA" id="ARBA00012438"/>
    </source>
</evidence>
<keyword evidence="6 10" id="KW-0418">Kinase</keyword>
<evidence type="ECO:0000256" key="5">
    <source>
        <dbReference type="ARBA" id="ARBA00022741"/>
    </source>
</evidence>
<dbReference type="PRINTS" id="PR00344">
    <property type="entry name" value="BCTRLSENSOR"/>
</dbReference>
<organism evidence="10 11">
    <name type="scientific">Cyanomargarita calcarea GSE-NOS-MK-12-04C</name>
    <dbReference type="NCBI Taxonomy" id="2839659"/>
    <lineage>
        <taxon>Bacteria</taxon>
        <taxon>Bacillati</taxon>
        <taxon>Cyanobacteriota</taxon>
        <taxon>Cyanophyceae</taxon>
        <taxon>Nostocales</taxon>
        <taxon>Cyanomargaritaceae</taxon>
        <taxon>Cyanomargarita</taxon>
    </lineage>
</organism>
<evidence type="ECO:0000256" key="8">
    <source>
        <dbReference type="ARBA" id="ARBA00023012"/>
    </source>
</evidence>
<evidence type="ECO:0000313" key="10">
    <source>
        <dbReference type="EMBL" id="MBW4671570.1"/>
    </source>
</evidence>
<dbReference type="PANTHER" id="PTHR43065">
    <property type="entry name" value="SENSOR HISTIDINE KINASE"/>
    <property type="match status" value="1"/>
</dbReference>
<keyword evidence="3" id="KW-0597">Phosphoprotein</keyword>
<protein>
    <recommendedName>
        <fullName evidence="2">histidine kinase</fullName>
        <ecNumber evidence="2">2.7.13.3</ecNumber>
    </recommendedName>
</protein>
<dbReference type="Proteomes" id="UP000729701">
    <property type="component" value="Unassembled WGS sequence"/>
</dbReference>
<dbReference type="GO" id="GO:0005524">
    <property type="term" value="F:ATP binding"/>
    <property type="evidence" value="ECO:0007669"/>
    <property type="project" value="UniProtKB-KW"/>
</dbReference>
<dbReference type="SMART" id="SM00387">
    <property type="entry name" value="HATPase_c"/>
    <property type="match status" value="1"/>
</dbReference>